<organism evidence="7 8">
    <name type="scientific">Rhodopseudomonas julia</name>
    <dbReference type="NCBI Taxonomy" id="200617"/>
    <lineage>
        <taxon>Bacteria</taxon>
        <taxon>Pseudomonadati</taxon>
        <taxon>Pseudomonadota</taxon>
        <taxon>Alphaproteobacteria</taxon>
        <taxon>Hyphomicrobiales</taxon>
        <taxon>Nitrobacteraceae</taxon>
        <taxon>Rhodopseudomonas</taxon>
    </lineage>
</organism>
<comment type="caution">
    <text evidence="7">The sequence shown here is derived from an EMBL/GenBank/DDBJ whole genome shotgun (WGS) entry which is preliminary data.</text>
</comment>
<evidence type="ECO:0000256" key="6">
    <source>
        <dbReference type="SAM" id="Phobius"/>
    </source>
</evidence>
<name>A0ABU0CBZ9_9BRAD</name>
<dbReference type="InterPro" id="IPR030923">
    <property type="entry name" value="LptG"/>
</dbReference>
<dbReference type="Pfam" id="PF03739">
    <property type="entry name" value="LptF_LptG"/>
    <property type="match status" value="1"/>
</dbReference>
<evidence type="ECO:0000313" key="8">
    <source>
        <dbReference type="Proteomes" id="UP001230253"/>
    </source>
</evidence>
<feature type="transmembrane region" description="Helical" evidence="6">
    <location>
        <begin position="60"/>
        <end position="80"/>
    </location>
</feature>
<evidence type="ECO:0000256" key="1">
    <source>
        <dbReference type="ARBA" id="ARBA00004651"/>
    </source>
</evidence>
<proteinExistence type="predicted"/>
<comment type="subcellular location">
    <subcellularLocation>
        <location evidence="1">Cell membrane</location>
        <topology evidence="1">Multi-pass membrane protein</topology>
    </subcellularLocation>
</comment>
<accession>A0ABU0CBZ9</accession>
<protein>
    <submittedName>
        <fullName evidence="7">Lipopolysaccharide export system permease protein</fullName>
    </submittedName>
</protein>
<dbReference type="EMBL" id="JAUSUK010000002">
    <property type="protein sequence ID" value="MDQ0326587.1"/>
    <property type="molecule type" value="Genomic_DNA"/>
</dbReference>
<dbReference type="Proteomes" id="UP001230253">
    <property type="component" value="Unassembled WGS sequence"/>
</dbReference>
<sequence length="357" mass="39027">MILATYIGRRFLVSLGTILIALLTLVFLVDYVELLRRFSDAEAFTSLLGLKLALMRAPALLEDILPFLFLFSATICFLNLSRKLELVVARGAGVSVWGFLRAPFFLALVIGLASTFLFNPLATELKERSDRIEASLSDGIAASSSDAIWFRQEGLDGPSIIRAANYDSSAKELRGVTAFLFNPDGSFQAKLVSLSASYRPGRWIFAKTRYISGEGASDRFDRYILPTSLTPDQVNLTLLRPDRLSVWTLRRFIDTAAQTGLNTARFTLAFHSLLARPLFLMAMVTVAATVSLRLSRYGGVGKLALTGIIIGFLLYVATEIVSDMGSNGILDPILAAWSPAVLAMLFGATALLYQEDG</sequence>
<keyword evidence="4 6" id="KW-1133">Transmembrane helix</keyword>
<keyword evidence="3 6" id="KW-0812">Transmembrane</keyword>
<evidence type="ECO:0000313" key="7">
    <source>
        <dbReference type="EMBL" id="MDQ0326587.1"/>
    </source>
</evidence>
<dbReference type="NCBIfam" id="TIGR04408">
    <property type="entry name" value="LptG_lptG"/>
    <property type="match status" value="1"/>
</dbReference>
<feature type="transmembrane region" description="Helical" evidence="6">
    <location>
        <begin position="273"/>
        <end position="294"/>
    </location>
</feature>
<evidence type="ECO:0000256" key="5">
    <source>
        <dbReference type="ARBA" id="ARBA00023136"/>
    </source>
</evidence>
<dbReference type="PANTHER" id="PTHR33529:SF2">
    <property type="entry name" value="LIPOPOLYSACCHARIDE EXPORT SYSTEM PERMEASE PROTEIN LPTG"/>
    <property type="match status" value="1"/>
</dbReference>
<feature type="transmembrane region" description="Helical" evidence="6">
    <location>
        <begin position="333"/>
        <end position="353"/>
    </location>
</feature>
<keyword evidence="8" id="KW-1185">Reference proteome</keyword>
<dbReference type="PANTHER" id="PTHR33529">
    <property type="entry name" value="SLR0882 PROTEIN-RELATED"/>
    <property type="match status" value="1"/>
</dbReference>
<evidence type="ECO:0000256" key="3">
    <source>
        <dbReference type="ARBA" id="ARBA00022692"/>
    </source>
</evidence>
<keyword evidence="5 6" id="KW-0472">Membrane</keyword>
<feature type="transmembrane region" description="Helical" evidence="6">
    <location>
        <begin position="12"/>
        <end position="32"/>
    </location>
</feature>
<evidence type="ECO:0000256" key="2">
    <source>
        <dbReference type="ARBA" id="ARBA00022475"/>
    </source>
</evidence>
<evidence type="ECO:0000256" key="4">
    <source>
        <dbReference type="ARBA" id="ARBA00022989"/>
    </source>
</evidence>
<dbReference type="RefSeq" id="WP_307154750.1">
    <property type="nucleotide sequence ID" value="NZ_JAUSUK010000002.1"/>
</dbReference>
<reference evidence="7 8" key="1">
    <citation type="submission" date="2023-07" db="EMBL/GenBank/DDBJ databases">
        <title>Genomic Encyclopedia of Type Strains, Phase IV (KMG-IV): sequencing the most valuable type-strain genomes for metagenomic binning, comparative biology and taxonomic classification.</title>
        <authorList>
            <person name="Goeker M."/>
        </authorList>
    </citation>
    <scope>NUCLEOTIDE SEQUENCE [LARGE SCALE GENOMIC DNA]</scope>
    <source>
        <strain evidence="7 8">DSM 11549</strain>
    </source>
</reference>
<keyword evidence="2" id="KW-1003">Cell membrane</keyword>
<feature type="transmembrane region" description="Helical" evidence="6">
    <location>
        <begin position="100"/>
        <end position="122"/>
    </location>
</feature>
<gene>
    <name evidence="7" type="ORF">J2R99_002456</name>
</gene>
<feature type="transmembrane region" description="Helical" evidence="6">
    <location>
        <begin position="300"/>
        <end position="321"/>
    </location>
</feature>
<dbReference type="InterPro" id="IPR005495">
    <property type="entry name" value="LptG/LptF_permease"/>
</dbReference>